<dbReference type="InterPro" id="IPR005467">
    <property type="entry name" value="His_kinase_dom"/>
</dbReference>
<dbReference type="InterPro" id="IPR004358">
    <property type="entry name" value="Sig_transdc_His_kin-like_C"/>
</dbReference>
<comment type="catalytic activity">
    <reaction evidence="1">
        <text>ATP + protein L-histidine = ADP + protein N-phospho-L-histidine.</text>
        <dbReference type="EC" id="2.7.13.3"/>
    </reaction>
</comment>
<evidence type="ECO:0000256" key="2">
    <source>
        <dbReference type="ARBA" id="ARBA00004370"/>
    </source>
</evidence>
<dbReference type="PANTHER" id="PTHR43065">
    <property type="entry name" value="SENSOR HISTIDINE KINASE"/>
    <property type="match status" value="1"/>
</dbReference>
<dbReference type="SUPFAM" id="SSF158472">
    <property type="entry name" value="HAMP domain-like"/>
    <property type="match status" value="1"/>
</dbReference>
<feature type="domain" description="Histidine kinase" evidence="9">
    <location>
        <begin position="341"/>
        <end position="600"/>
    </location>
</feature>
<comment type="caution">
    <text evidence="11">The sequence shown here is derived from an EMBL/GenBank/DDBJ whole genome shotgun (WGS) entry which is preliminary data.</text>
</comment>
<dbReference type="SMART" id="SM00304">
    <property type="entry name" value="HAMP"/>
    <property type="match status" value="1"/>
</dbReference>
<organism evidence="11 12">
    <name type="scientific">Almyronema epifaneia S1</name>
    <dbReference type="NCBI Taxonomy" id="2991925"/>
    <lineage>
        <taxon>Bacteria</taxon>
        <taxon>Bacillati</taxon>
        <taxon>Cyanobacteriota</taxon>
        <taxon>Cyanophyceae</taxon>
        <taxon>Nodosilineales</taxon>
        <taxon>Nodosilineaceae</taxon>
        <taxon>Almyronema</taxon>
        <taxon>Almyronema epifaneia</taxon>
    </lineage>
</organism>
<gene>
    <name evidence="11" type="ORF">ACFVKH_06090</name>
</gene>
<keyword evidence="6 11" id="KW-0418">Kinase</keyword>
<dbReference type="Gene3D" id="3.30.565.10">
    <property type="entry name" value="Histidine kinase-like ATPase, C-terminal domain"/>
    <property type="match status" value="1"/>
</dbReference>
<dbReference type="PANTHER" id="PTHR43065:SF50">
    <property type="entry name" value="HISTIDINE KINASE"/>
    <property type="match status" value="1"/>
</dbReference>
<evidence type="ECO:0000256" key="5">
    <source>
        <dbReference type="ARBA" id="ARBA00022679"/>
    </source>
</evidence>
<comment type="subcellular location">
    <subcellularLocation>
        <location evidence="2">Membrane</location>
    </subcellularLocation>
</comment>
<keyword evidence="5" id="KW-0808">Transferase</keyword>
<keyword evidence="4" id="KW-0597">Phosphoprotein</keyword>
<feature type="transmembrane region" description="Helical" evidence="8">
    <location>
        <begin position="7"/>
        <end position="28"/>
    </location>
</feature>
<dbReference type="EMBL" id="JBHZOL010000038">
    <property type="protein sequence ID" value="MFE4105838.1"/>
    <property type="molecule type" value="Genomic_DNA"/>
</dbReference>
<evidence type="ECO:0000256" key="3">
    <source>
        <dbReference type="ARBA" id="ARBA00012438"/>
    </source>
</evidence>
<dbReference type="InterPro" id="IPR003661">
    <property type="entry name" value="HisK_dim/P_dom"/>
</dbReference>
<keyword evidence="12" id="KW-1185">Reference proteome</keyword>
<dbReference type="EC" id="2.7.13.3" evidence="3"/>
<dbReference type="RefSeq" id="WP_377963014.1">
    <property type="nucleotide sequence ID" value="NZ_JBHZOL010000038.1"/>
</dbReference>
<evidence type="ECO:0000259" key="9">
    <source>
        <dbReference type="PROSITE" id="PS50109"/>
    </source>
</evidence>
<dbReference type="PRINTS" id="PR00344">
    <property type="entry name" value="BCTRLSENSOR"/>
</dbReference>
<sequence length="649" mass="71941">MTVRNRIICGYSLVIGLALTGSIVGLAVGNHYQKQALEVSRQAKAKRELLSDLQVAILYNRPVKQLSPYLDDSERFRLESQNLLVRVAEIQQLLQRREHLGVTAQPQRGQQSAKGLLRTGVSGSSASVTSVTNPEQPTELDRLLDQYAVTVEKFRDRTEAFIQNIDRLSQTPESAEAKQNLLVDFVQSPEFVDFIEFPEQLLPFVALAKTRDISATAALEQAETIRNSIILGSLLLSAAIASVIAVLTSRAIAGPIQAVTKIARQVTYENNFDLQIPIQYKDEVGDLAKSFNQLIQQVNHLFVQLNQRNDKLAEALEQLSRQQAHLVQSEKMSSLGQLVAGLAHEINNPVNFIHGNITHIQSYTQDLLELVDRYQQSYPLSASAMSDDIEDTELDFIREDLPKLIGSMKLGTERIREIVLSLRNFARMDEAAFKAVNIHEGLDSTLMILGSRLKANAHRPEIQVVKNYENLPLVECYPGQMNQVFMNLLANAIDALEEIGQKQKANTTPEPQPLTITISTSTLDNQWVEIAIADNGPGIPETLQQKIFNPFFTTKSVGKGIGMGLAISYQIVNERHSGQLLCHSADGAGTTFAIRISTQQAQPPQSTSEVSCRKVQPHTQDSPALPLRVDAVEVAEYVLASEDGFKHLR</sequence>
<keyword evidence="8" id="KW-1133">Transmembrane helix</keyword>
<evidence type="ECO:0000256" key="1">
    <source>
        <dbReference type="ARBA" id="ARBA00000085"/>
    </source>
</evidence>
<dbReference type="Pfam" id="PF02518">
    <property type="entry name" value="HATPase_c"/>
    <property type="match status" value="1"/>
</dbReference>
<dbReference type="SUPFAM" id="SSF55874">
    <property type="entry name" value="ATPase domain of HSP90 chaperone/DNA topoisomerase II/histidine kinase"/>
    <property type="match status" value="1"/>
</dbReference>
<dbReference type="PROSITE" id="PS50109">
    <property type="entry name" value="HIS_KIN"/>
    <property type="match status" value="1"/>
</dbReference>
<evidence type="ECO:0000313" key="12">
    <source>
        <dbReference type="Proteomes" id="UP001600165"/>
    </source>
</evidence>
<dbReference type="SUPFAM" id="SSF58104">
    <property type="entry name" value="Methyl-accepting chemotaxis protein (MCP) signaling domain"/>
    <property type="match status" value="1"/>
</dbReference>
<dbReference type="PROSITE" id="PS50885">
    <property type="entry name" value="HAMP"/>
    <property type="match status" value="1"/>
</dbReference>
<reference evidence="11 12" key="1">
    <citation type="submission" date="2024-10" db="EMBL/GenBank/DDBJ databases">
        <authorList>
            <person name="Ratan Roy A."/>
            <person name="Morales Sandoval P.H."/>
            <person name="De Los Santos Villalobos S."/>
            <person name="Chakraborty S."/>
            <person name="Mukherjee J."/>
        </authorList>
    </citation>
    <scope>NUCLEOTIDE SEQUENCE [LARGE SCALE GENOMIC DNA]</scope>
    <source>
        <strain evidence="11 12">S1</strain>
    </source>
</reference>
<feature type="domain" description="HAMP" evidence="10">
    <location>
        <begin position="250"/>
        <end position="303"/>
    </location>
</feature>
<dbReference type="InterPro" id="IPR036890">
    <property type="entry name" value="HATPase_C_sf"/>
</dbReference>
<proteinExistence type="predicted"/>
<dbReference type="Pfam" id="PF00672">
    <property type="entry name" value="HAMP"/>
    <property type="match status" value="1"/>
</dbReference>
<dbReference type="InterPro" id="IPR003660">
    <property type="entry name" value="HAMP_dom"/>
</dbReference>
<dbReference type="Gene3D" id="1.10.287.130">
    <property type="match status" value="1"/>
</dbReference>
<dbReference type="CDD" id="cd06225">
    <property type="entry name" value="HAMP"/>
    <property type="match status" value="1"/>
</dbReference>
<dbReference type="Gene3D" id="6.10.340.10">
    <property type="match status" value="1"/>
</dbReference>
<dbReference type="InterPro" id="IPR003594">
    <property type="entry name" value="HATPase_dom"/>
</dbReference>
<keyword evidence="8" id="KW-0472">Membrane</keyword>
<dbReference type="CDD" id="cd00082">
    <property type="entry name" value="HisKA"/>
    <property type="match status" value="1"/>
</dbReference>
<protein>
    <recommendedName>
        <fullName evidence="3">histidine kinase</fullName>
        <ecNumber evidence="3">2.7.13.3</ecNumber>
    </recommendedName>
</protein>
<accession>A0ABW6ICE5</accession>
<evidence type="ECO:0000256" key="6">
    <source>
        <dbReference type="ARBA" id="ARBA00022777"/>
    </source>
</evidence>
<evidence type="ECO:0000256" key="4">
    <source>
        <dbReference type="ARBA" id="ARBA00022553"/>
    </source>
</evidence>
<dbReference type="GO" id="GO:0016301">
    <property type="term" value="F:kinase activity"/>
    <property type="evidence" value="ECO:0007669"/>
    <property type="project" value="UniProtKB-KW"/>
</dbReference>
<evidence type="ECO:0000256" key="7">
    <source>
        <dbReference type="ARBA" id="ARBA00023012"/>
    </source>
</evidence>
<dbReference type="Proteomes" id="UP001600165">
    <property type="component" value="Unassembled WGS sequence"/>
</dbReference>
<name>A0ABW6ICE5_9CYAN</name>
<keyword evidence="8" id="KW-0812">Transmembrane</keyword>
<evidence type="ECO:0000256" key="8">
    <source>
        <dbReference type="SAM" id="Phobius"/>
    </source>
</evidence>
<dbReference type="SMART" id="SM00387">
    <property type="entry name" value="HATPase_c"/>
    <property type="match status" value="1"/>
</dbReference>
<keyword evidence="7" id="KW-0902">Two-component regulatory system</keyword>
<evidence type="ECO:0000313" key="11">
    <source>
        <dbReference type="EMBL" id="MFE4105838.1"/>
    </source>
</evidence>
<evidence type="ECO:0000259" key="10">
    <source>
        <dbReference type="PROSITE" id="PS50885"/>
    </source>
</evidence>